<dbReference type="InterPro" id="IPR021225">
    <property type="entry name" value="Tlde1_dom"/>
</dbReference>
<keyword evidence="2" id="KW-0812">Transmembrane</keyword>
<dbReference type="Pfam" id="PF10908">
    <property type="entry name" value="Tlde1_dom"/>
    <property type="match status" value="1"/>
</dbReference>
<dbReference type="Proteomes" id="UP000294664">
    <property type="component" value="Unassembled WGS sequence"/>
</dbReference>
<keyword evidence="2" id="KW-0472">Membrane</keyword>
<dbReference type="AlphaFoldDB" id="A0A4R3LZR1"/>
<accession>A0A4R3LZR1</accession>
<protein>
    <submittedName>
        <fullName evidence="4">Uncharacterized protein DUF2778</fullName>
    </submittedName>
</protein>
<reference evidence="4 5" key="1">
    <citation type="submission" date="2019-03" db="EMBL/GenBank/DDBJ databases">
        <title>Genomic Encyclopedia of Type Strains, Phase IV (KMG-IV): sequencing the most valuable type-strain genomes for metagenomic binning, comparative biology and taxonomic classification.</title>
        <authorList>
            <person name="Goeker M."/>
        </authorList>
    </citation>
    <scope>NUCLEOTIDE SEQUENCE [LARGE SCALE GENOMIC DNA]</scope>
    <source>
        <strain evidence="4 5">DSM 9035</strain>
    </source>
</reference>
<feature type="transmembrane region" description="Helical" evidence="2">
    <location>
        <begin position="24"/>
        <end position="48"/>
    </location>
</feature>
<sequence>MTYTGWIDDEPEDSRTRRFDRARLRLAGAGLVGLAGLIAAAMVASWAFAGIGHAPVAVAALSTSAGPSSPAAFDEEAMARRAAQLAADAASEAESAADPVASATFAALPSWLFDPTPLAGPTRPRAVAPAPSGPVAAVPEPEQRVEIVRSVPLPMANPLGAARLQALEGDVPLALQRDQLAAVPLPPRNPLLGGEPRLDGEPRLASLPPPAEMHVPTAPAEPVPERKSILPGPGDRFAVYDIKNSLVYMPSGEKLEAHSGYGEGFDNLAYVSVRMRGPTPPNVYTLKMRERLFHGVEALRMTPVGEGKMHGRDGFLTHSYLMGPRGDSNGCVSFKDYDKFLEAYKRGEVTRLVVVEDAGVTPSQSNPLLAWLANMSRER</sequence>
<feature type="region of interest" description="Disordered" evidence="1">
    <location>
        <begin position="186"/>
        <end position="230"/>
    </location>
</feature>
<dbReference type="OrthoDB" id="9816088at2"/>
<feature type="domain" description="Tlde1" evidence="3">
    <location>
        <begin position="254"/>
        <end position="356"/>
    </location>
</feature>
<gene>
    <name evidence="4" type="ORF">EDC64_103314</name>
</gene>
<dbReference type="EMBL" id="SMAI01000003">
    <property type="protein sequence ID" value="TCT06210.1"/>
    <property type="molecule type" value="Genomic_DNA"/>
</dbReference>
<comment type="caution">
    <text evidence="4">The sequence shown here is derived from an EMBL/GenBank/DDBJ whole genome shotgun (WGS) entry which is preliminary data.</text>
</comment>
<evidence type="ECO:0000259" key="3">
    <source>
        <dbReference type="Pfam" id="PF10908"/>
    </source>
</evidence>
<keyword evidence="5" id="KW-1185">Reference proteome</keyword>
<evidence type="ECO:0000313" key="5">
    <source>
        <dbReference type="Proteomes" id="UP000294664"/>
    </source>
</evidence>
<dbReference type="RefSeq" id="WP_132030719.1">
    <property type="nucleotide sequence ID" value="NZ_SMAI01000003.1"/>
</dbReference>
<proteinExistence type="predicted"/>
<keyword evidence="2" id="KW-1133">Transmembrane helix</keyword>
<organism evidence="4 5">
    <name type="scientific">Aquabacter spiritensis</name>
    <dbReference type="NCBI Taxonomy" id="933073"/>
    <lineage>
        <taxon>Bacteria</taxon>
        <taxon>Pseudomonadati</taxon>
        <taxon>Pseudomonadota</taxon>
        <taxon>Alphaproteobacteria</taxon>
        <taxon>Hyphomicrobiales</taxon>
        <taxon>Xanthobacteraceae</taxon>
        <taxon>Aquabacter</taxon>
    </lineage>
</organism>
<name>A0A4R3LZR1_9HYPH</name>
<evidence type="ECO:0000256" key="2">
    <source>
        <dbReference type="SAM" id="Phobius"/>
    </source>
</evidence>
<evidence type="ECO:0000256" key="1">
    <source>
        <dbReference type="SAM" id="MobiDB-lite"/>
    </source>
</evidence>
<evidence type="ECO:0000313" key="4">
    <source>
        <dbReference type="EMBL" id="TCT06210.1"/>
    </source>
</evidence>